<feature type="transmembrane region" description="Helical" evidence="2">
    <location>
        <begin position="269"/>
        <end position="289"/>
    </location>
</feature>
<reference evidence="3 4" key="1">
    <citation type="submission" date="2016-11" db="EMBL/GenBank/DDBJ databases">
        <title>Draft Genome Assembly of Colletotrichum chlorophyti a pathogen of herbaceous plants.</title>
        <authorList>
            <person name="Gan P."/>
            <person name="Narusaka M."/>
            <person name="Tsushima A."/>
            <person name="Narusaka Y."/>
            <person name="Takano Y."/>
            <person name="Shirasu K."/>
        </authorList>
    </citation>
    <scope>NUCLEOTIDE SEQUENCE [LARGE SCALE GENOMIC DNA]</scope>
    <source>
        <strain evidence="3 4">NTL11</strain>
    </source>
</reference>
<evidence type="ECO:0000256" key="1">
    <source>
        <dbReference type="SAM" id="MobiDB-lite"/>
    </source>
</evidence>
<organism evidence="3 4">
    <name type="scientific">Colletotrichum chlorophyti</name>
    <dbReference type="NCBI Taxonomy" id="708187"/>
    <lineage>
        <taxon>Eukaryota</taxon>
        <taxon>Fungi</taxon>
        <taxon>Dikarya</taxon>
        <taxon>Ascomycota</taxon>
        <taxon>Pezizomycotina</taxon>
        <taxon>Sordariomycetes</taxon>
        <taxon>Hypocreomycetidae</taxon>
        <taxon>Glomerellales</taxon>
        <taxon>Glomerellaceae</taxon>
        <taxon>Colletotrichum</taxon>
    </lineage>
</organism>
<feature type="region of interest" description="Disordered" evidence="1">
    <location>
        <begin position="295"/>
        <end position="344"/>
    </location>
</feature>
<dbReference type="AlphaFoldDB" id="A0A1Q8RPP3"/>
<feature type="region of interest" description="Disordered" evidence="1">
    <location>
        <begin position="805"/>
        <end position="824"/>
    </location>
</feature>
<feature type="region of interest" description="Disordered" evidence="1">
    <location>
        <begin position="729"/>
        <end position="763"/>
    </location>
</feature>
<feature type="compositionally biased region" description="Polar residues" evidence="1">
    <location>
        <begin position="40"/>
        <end position="61"/>
    </location>
</feature>
<feature type="region of interest" description="Disordered" evidence="1">
    <location>
        <begin position="1"/>
        <end position="123"/>
    </location>
</feature>
<gene>
    <name evidence="3" type="ORF">CCHL11_04181</name>
</gene>
<name>A0A1Q8RPP3_9PEZI</name>
<feature type="compositionally biased region" description="Low complexity" evidence="1">
    <location>
        <begin position="810"/>
        <end position="824"/>
    </location>
</feature>
<accession>A0A1Q8RPP3</accession>
<feature type="compositionally biased region" description="Polar residues" evidence="1">
    <location>
        <begin position="109"/>
        <end position="121"/>
    </location>
</feature>
<evidence type="ECO:0000313" key="4">
    <source>
        <dbReference type="Proteomes" id="UP000186583"/>
    </source>
</evidence>
<protein>
    <recommendedName>
        <fullName evidence="5">Adhesin domain-containing protein</fullName>
    </recommendedName>
</protein>
<dbReference type="Proteomes" id="UP000186583">
    <property type="component" value="Unassembled WGS sequence"/>
</dbReference>
<feature type="compositionally biased region" description="Low complexity" evidence="1">
    <location>
        <begin position="145"/>
        <end position="164"/>
    </location>
</feature>
<feature type="compositionally biased region" description="Basic and acidic residues" evidence="1">
    <location>
        <begin position="297"/>
        <end position="311"/>
    </location>
</feature>
<proteinExistence type="predicted"/>
<feature type="compositionally biased region" description="Pro residues" evidence="1">
    <location>
        <begin position="192"/>
        <end position="202"/>
    </location>
</feature>
<evidence type="ECO:0000256" key="2">
    <source>
        <dbReference type="SAM" id="Phobius"/>
    </source>
</evidence>
<keyword evidence="2" id="KW-0472">Membrane</keyword>
<evidence type="ECO:0000313" key="3">
    <source>
        <dbReference type="EMBL" id="OLN86284.1"/>
    </source>
</evidence>
<feature type="compositionally biased region" description="Basic and acidic residues" evidence="1">
    <location>
        <begin position="97"/>
        <end position="108"/>
    </location>
</feature>
<evidence type="ECO:0008006" key="5">
    <source>
        <dbReference type="Google" id="ProtNLM"/>
    </source>
</evidence>
<feature type="region of interest" description="Disordered" evidence="1">
    <location>
        <begin position="191"/>
        <end position="227"/>
    </location>
</feature>
<feature type="compositionally biased region" description="Acidic residues" evidence="1">
    <location>
        <begin position="14"/>
        <end position="29"/>
    </location>
</feature>
<feature type="region of interest" description="Disordered" evidence="1">
    <location>
        <begin position="671"/>
        <end position="695"/>
    </location>
</feature>
<sequence length="835" mass="90550">MPAPYSDNLYSAADDSDFDEVSSNDNDNDLDVHLSPTDGYFQSSTTSSAGGIYPPQQQDYYHNQDDVTDATFPTSAGVPHVPNVFVQDPSLQQTSSSKKDREASEETRLNSSAAPQRTSSPAAAVDDYYDGASSIADSVATPSHTTYTSHAQSSSSYTPYSPSTDAPLRTPRTHPGRSLYSYPASLFRIPREAPPAYTPSPTSPLSSSSEHRNYQTFGTAMGSPEEERRLLGRDPESMGDEPYDDTYPRPLPWKDRAAKKFSWVSRRTLKMTLFAALIFFTVSGFLSILTTTVTHMPSDKSPSKEPAKDFDPVTGLPIKDGPSVPDEPSRPGGSPSLPWNPASDCLPTQHRFEPRIFDLSFTPDKSLTLLQTFERDSPPHGYQPHMFGELVVRRQQAGSPGPSIELEVVANDEALDVGVEWDSASQHLNIKTLQRIEWYKSLRPCIYVRATVWVPENAQLKTAVFGAVNLGVKFADDLAITVKDGLEITAVSGDVYTPTKPPPSYRVNSRSIVVKTISGDIKGSWPLYDSLKISSDSGDIDALVNPQQVLDSLPLPAVLEVSSISGSVTVKEPLDEAAQTTKPDTVIPPRDYVTTIDTKSGAIHAWVAFSSVAVVNSISGDVAAEFLPVFNVSLLQSVTEPELHTKTKSGNVAVRVLEPVWVEIARTESRPVDDKPRVNPNEPVDIPTNPLPVPDIPSKIPRIPGLPTIPIGAGDPYQRIRFPGRRWKDLVPGTRSVGTEARSQGQERPPMRHLKSSHETISGNSKILYPGSWEGSVSAESISGKIVIGGKGVSVDSRSRWPQVVRGHKGQSSACSASLGSASGDETFIVGDTKA</sequence>
<feature type="region of interest" description="Disordered" evidence="1">
    <location>
        <begin position="145"/>
        <end position="179"/>
    </location>
</feature>
<dbReference type="OrthoDB" id="3539644at2759"/>
<keyword evidence="2" id="KW-0812">Transmembrane</keyword>
<comment type="caution">
    <text evidence="3">The sequence shown here is derived from an EMBL/GenBank/DDBJ whole genome shotgun (WGS) entry which is preliminary data.</text>
</comment>
<keyword evidence="2" id="KW-1133">Transmembrane helix</keyword>
<keyword evidence="4" id="KW-1185">Reference proteome</keyword>
<dbReference type="STRING" id="708187.A0A1Q8RPP3"/>
<dbReference type="EMBL" id="MPGH01000132">
    <property type="protein sequence ID" value="OLN86284.1"/>
    <property type="molecule type" value="Genomic_DNA"/>
</dbReference>